<sequence length="584" mass="64989">MIRGCRVSLAALVGIAITIGAIVHLTTTMMGPEVANPSLLSLVGAPAASYMSAGAREMLDESMAWMDSFYDADAGYLLDLSSSKPRIHDTRSSMWYACGLLARDGRGDLEEAEKIIRNIIAGQYRDPSKEWYGVYERKPEEPEVGSPSYPAIIYGSWDPNWRGFVSTAMIVAMEEFSHRLSDEIQDLMLDSIQAATVGDSYRFGNIGLGKDNLYPAYSNPAIMRAFASGWTGRRTQDNNMTRAGEAYGQDIIDLFNYFETLSEFNSPTYTGVSLFGLVLWDKYLPADNSTMAKNAPRMIKKTWETVGQVWHPRLRNIAGPWDRVYGYDMNHYLSVMALWLWPKIGKEESGLAARPEAMSHSADYAFAPVLAILDKAHSKLVPDEVVDKLSIFQGEHMYHASAWSPPYDLVWRNYSTWMDEKIAVGGMSFNQVQQGGAGGNLEAFMPVIVQWDTGNEVGFIALITGEYAMEAVVEPGQMTLTFPRGAPHTLFTFAVSTFREQRTVTKWEDLPGLSVNVTGNVDPNYTVKFGGTHGGADKPTMGFEWWHFEYKMPGGYDGYPSIVMQFEVEQDTADDTLETIGTGF</sequence>
<proteinExistence type="predicted"/>
<protein>
    <submittedName>
        <fullName evidence="1">Uncharacterized protein</fullName>
    </submittedName>
</protein>
<accession>A0ACC0VA45</accession>
<keyword evidence="2" id="KW-1185">Reference proteome</keyword>
<evidence type="ECO:0000313" key="1">
    <source>
        <dbReference type="EMBL" id="KAI9902643.1"/>
    </source>
</evidence>
<evidence type="ECO:0000313" key="2">
    <source>
        <dbReference type="Proteomes" id="UP001163324"/>
    </source>
</evidence>
<name>A0ACC0VA45_9HYPO</name>
<dbReference type="EMBL" id="CM047941">
    <property type="protein sequence ID" value="KAI9902643.1"/>
    <property type="molecule type" value="Genomic_DNA"/>
</dbReference>
<organism evidence="1 2">
    <name type="scientific">Trichothecium roseum</name>
    <dbReference type="NCBI Taxonomy" id="47278"/>
    <lineage>
        <taxon>Eukaryota</taxon>
        <taxon>Fungi</taxon>
        <taxon>Dikarya</taxon>
        <taxon>Ascomycota</taxon>
        <taxon>Pezizomycotina</taxon>
        <taxon>Sordariomycetes</taxon>
        <taxon>Hypocreomycetidae</taxon>
        <taxon>Hypocreales</taxon>
        <taxon>Hypocreales incertae sedis</taxon>
        <taxon>Trichothecium</taxon>
    </lineage>
</organism>
<dbReference type="Proteomes" id="UP001163324">
    <property type="component" value="Chromosome 2"/>
</dbReference>
<comment type="caution">
    <text evidence="1">The sequence shown here is derived from an EMBL/GenBank/DDBJ whole genome shotgun (WGS) entry which is preliminary data.</text>
</comment>
<gene>
    <name evidence="1" type="ORF">N3K66_001995</name>
</gene>
<reference evidence="1" key="1">
    <citation type="submission" date="2022-10" db="EMBL/GenBank/DDBJ databases">
        <title>Complete Genome of Trichothecium roseum strain YXFP-22015, a Plant Pathogen Isolated from Citrus.</title>
        <authorList>
            <person name="Wang Y."/>
            <person name="Zhu L."/>
        </authorList>
    </citation>
    <scope>NUCLEOTIDE SEQUENCE</scope>
    <source>
        <strain evidence="1">YXFP-22015</strain>
    </source>
</reference>